<comment type="caution">
    <text evidence="1">The sequence shown here is derived from an EMBL/GenBank/DDBJ whole genome shotgun (WGS) entry which is preliminary data.</text>
</comment>
<evidence type="ECO:0000313" key="2">
    <source>
        <dbReference type="Proteomes" id="UP000827976"/>
    </source>
</evidence>
<organism evidence="1 2">
    <name type="scientific">Dioscorea alata</name>
    <name type="common">Purple yam</name>
    <dbReference type="NCBI Taxonomy" id="55571"/>
    <lineage>
        <taxon>Eukaryota</taxon>
        <taxon>Viridiplantae</taxon>
        <taxon>Streptophyta</taxon>
        <taxon>Embryophyta</taxon>
        <taxon>Tracheophyta</taxon>
        <taxon>Spermatophyta</taxon>
        <taxon>Magnoliopsida</taxon>
        <taxon>Liliopsida</taxon>
        <taxon>Dioscoreales</taxon>
        <taxon>Dioscoreaceae</taxon>
        <taxon>Dioscorea</taxon>
    </lineage>
</organism>
<reference evidence="2" key="1">
    <citation type="journal article" date="2022" name="Nat. Commun.">
        <title>Chromosome evolution and the genetic basis of agronomically important traits in greater yam.</title>
        <authorList>
            <person name="Bredeson J.V."/>
            <person name="Lyons J.B."/>
            <person name="Oniyinde I.O."/>
            <person name="Okereke N.R."/>
            <person name="Kolade O."/>
            <person name="Nnabue I."/>
            <person name="Nwadili C.O."/>
            <person name="Hribova E."/>
            <person name="Parker M."/>
            <person name="Nwogha J."/>
            <person name="Shu S."/>
            <person name="Carlson J."/>
            <person name="Kariba R."/>
            <person name="Muthemba S."/>
            <person name="Knop K."/>
            <person name="Barton G.J."/>
            <person name="Sherwood A.V."/>
            <person name="Lopez-Montes A."/>
            <person name="Asiedu R."/>
            <person name="Jamnadass R."/>
            <person name="Muchugi A."/>
            <person name="Goodstein D."/>
            <person name="Egesi C.N."/>
            <person name="Featherston J."/>
            <person name="Asfaw A."/>
            <person name="Simpson G.G."/>
            <person name="Dolezel J."/>
            <person name="Hendre P.S."/>
            <person name="Van Deynze A."/>
            <person name="Kumar P.L."/>
            <person name="Obidiegwu J.E."/>
            <person name="Bhattacharjee R."/>
            <person name="Rokhsar D.S."/>
        </authorList>
    </citation>
    <scope>NUCLEOTIDE SEQUENCE [LARGE SCALE GENOMIC DNA]</scope>
    <source>
        <strain evidence="2">cv. TDa95/00328</strain>
    </source>
</reference>
<proteinExistence type="predicted"/>
<dbReference type="EMBL" id="CM037027">
    <property type="protein sequence ID" value="KAH7658846.1"/>
    <property type="molecule type" value="Genomic_DNA"/>
</dbReference>
<evidence type="ECO:0000313" key="1">
    <source>
        <dbReference type="EMBL" id="KAH7658846.1"/>
    </source>
</evidence>
<name>A0ACB7UES7_DIOAL</name>
<accession>A0ACB7UES7</accession>
<dbReference type="Proteomes" id="UP000827976">
    <property type="component" value="Chromosome 17"/>
</dbReference>
<sequence>MAKDSMEKLTIGNLVAFILVFLIFFTSMSNSFPGSPRKLLCIADHGEGCGEPNHVLKAHSRRFVRGIIFGPPSPTRNQNTGQARAPPPGII</sequence>
<gene>
    <name evidence="1" type="ORF">IHE45_17G117100</name>
</gene>
<keyword evidence="2" id="KW-1185">Reference proteome</keyword>
<protein>
    <submittedName>
        <fullName evidence="1">Uncharacterized protein</fullName>
    </submittedName>
</protein>